<dbReference type="GO" id="GO:0006654">
    <property type="term" value="P:phosphatidic acid biosynthetic process"/>
    <property type="evidence" value="ECO:0007669"/>
    <property type="project" value="TreeGrafter"/>
</dbReference>
<dbReference type="GO" id="GO:0004806">
    <property type="term" value="F:triacylglycerol lipase activity"/>
    <property type="evidence" value="ECO:0007669"/>
    <property type="project" value="TreeGrafter"/>
</dbReference>
<gene>
    <name evidence="5" type="ORF">NLU13_0898</name>
</gene>
<evidence type="ECO:0000256" key="2">
    <source>
        <dbReference type="ARBA" id="ARBA00022857"/>
    </source>
</evidence>
<dbReference type="PRINTS" id="PR00081">
    <property type="entry name" value="GDHRDH"/>
</dbReference>
<protein>
    <submittedName>
        <fullName evidence="5">Uncharacterized protein</fullName>
    </submittedName>
</protein>
<dbReference type="SUPFAM" id="SSF51735">
    <property type="entry name" value="NAD(P)-binding Rossmann-fold domains"/>
    <property type="match status" value="1"/>
</dbReference>
<dbReference type="CDD" id="cd05374">
    <property type="entry name" value="17beta-HSD-like_SDR_c"/>
    <property type="match status" value="1"/>
</dbReference>
<dbReference type="EMBL" id="JAPDFR010000001">
    <property type="protein sequence ID" value="KAK0391398.1"/>
    <property type="molecule type" value="Genomic_DNA"/>
</dbReference>
<name>A0AA39LBQ2_SARSR</name>
<keyword evidence="2" id="KW-0521">NADP</keyword>
<dbReference type="Pfam" id="PF00106">
    <property type="entry name" value="adh_short"/>
    <property type="match status" value="1"/>
</dbReference>
<dbReference type="AlphaFoldDB" id="A0AA39LBQ2"/>
<dbReference type="PRINTS" id="PR00080">
    <property type="entry name" value="SDRFAMILY"/>
</dbReference>
<evidence type="ECO:0000256" key="1">
    <source>
        <dbReference type="ARBA" id="ARBA00006484"/>
    </source>
</evidence>
<proteinExistence type="inferred from homology"/>
<evidence type="ECO:0000256" key="4">
    <source>
        <dbReference type="RuleBase" id="RU000363"/>
    </source>
</evidence>
<accession>A0AA39LBQ2</accession>
<evidence type="ECO:0000313" key="6">
    <source>
        <dbReference type="Proteomes" id="UP001175261"/>
    </source>
</evidence>
<dbReference type="PANTHER" id="PTHR44169:SF3">
    <property type="entry name" value="SHORT-CHAIN DEHYDROGENASE SRDE"/>
    <property type="match status" value="1"/>
</dbReference>
<comment type="similarity">
    <text evidence="1 4">Belongs to the short-chain dehydrogenases/reductases (SDR) family.</text>
</comment>
<dbReference type="GO" id="GO:0000140">
    <property type="term" value="F:acylglycerone-phosphate reductase (NADP+) activity"/>
    <property type="evidence" value="ECO:0007669"/>
    <property type="project" value="TreeGrafter"/>
</dbReference>
<dbReference type="InterPro" id="IPR036291">
    <property type="entry name" value="NAD(P)-bd_dom_sf"/>
</dbReference>
<dbReference type="PROSITE" id="PS00061">
    <property type="entry name" value="ADH_SHORT"/>
    <property type="match status" value="1"/>
</dbReference>
<organism evidence="5 6">
    <name type="scientific">Sarocladium strictum</name>
    <name type="common">Black bundle disease fungus</name>
    <name type="synonym">Acremonium strictum</name>
    <dbReference type="NCBI Taxonomy" id="5046"/>
    <lineage>
        <taxon>Eukaryota</taxon>
        <taxon>Fungi</taxon>
        <taxon>Dikarya</taxon>
        <taxon>Ascomycota</taxon>
        <taxon>Pezizomycotina</taxon>
        <taxon>Sordariomycetes</taxon>
        <taxon>Hypocreomycetidae</taxon>
        <taxon>Hypocreales</taxon>
        <taxon>Sarocladiaceae</taxon>
        <taxon>Sarocladium</taxon>
    </lineage>
</organism>
<dbReference type="InterPro" id="IPR002347">
    <property type="entry name" value="SDR_fam"/>
</dbReference>
<dbReference type="GO" id="GO:0005783">
    <property type="term" value="C:endoplasmic reticulum"/>
    <property type="evidence" value="ECO:0007669"/>
    <property type="project" value="TreeGrafter"/>
</dbReference>
<reference evidence="5" key="1">
    <citation type="submission" date="2022-10" db="EMBL/GenBank/DDBJ databases">
        <title>Determination and structural analysis of whole genome sequence of Sarocladium strictum F4-1.</title>
        <authorList>
            <person name="Hu L."/>
            <person name="Jiang Y."/>
        </authorList>
    </citation>
    <scope>NUCLEOTIDE SEQUENCE</scope>
    <source>
        <strain evidence="5">F4-1</strain>
    </source>
</reference>
<dbReference type="Proteomes" id="UP001175261">
    <property type="component" value="Unassembled WGS sequence"/>
</dbReference>
<sequence length="288" mass="31355">MASPKTALVTGTSEGGIGDAIAQDLHRRGFRVFAAARNLSKVQHLANLGLDVVQMDVADSAAIEAAVAHVQEATGGKLDMLVNNAGVSYHAPVLDTDIAKARAMFDVNVWGVVEVTQKFSPLLISAKGTIVNIGSIVGELPFPFIGLYSASKAALKLISRTMQIEYAPLDVKVIHVVSGGVATKLFDVGGKEELSESSPYYPARDILKEWLSGEVYAKGQTTSPADSAKHIVSNALSWWPRDIYWYGDGAWPTFIVSNFLWRRIWDFGAWINGWPNLKKILANRRKSE</sequence>
<dbReference type="GO" id="GO:0019433">
    <property type="term" value="P:triglyceride catabolic process"/>
    <property type="evidence" value="ECO:0007669"/>
    <property type="project" value="TreeGrafter"/>
</dbReference>
<dbReference type="GO" id="GO:0005811">
    <property type="term" value="C:lipid droplet"/>
    <property type="evidence" value="ECO:0007669"/>
    <property type="project" value="TreeGrafter"/>
</dbReference>
<keyword evidence="3" id="KW-0560">Oxidoreductase</keyword>
<keyword evidence="6" id="KW-1185">Reference proteome</keyword>
<dbReference type="PANTHER" id="PTHR44169">
    <property type="entry name" value="NADPH-DEPENDENT 1-ACYLDIHYDROXYACETONE PHOSPHATE REDUCTASE"/>
    <property type="match status" value="1"/>
</dbReference>
<dbReference type="Gene3D" id="3.40.50.720">
    <property type="entry name" value="NAD(P)-binding Rossmann-like Domain"/>
    <property type="match status" value="1"/>
</dbReference>
<dbReference type="InterPro" id="IPR020904">
    <property type="entry name" value="Sc_DH/Rdtase_CS"/>
</dbReference>
<evidence type="ECO:0000256" key="3">
    <source>
        <dbReference type="ARBA" id="ARBA00023002"/>
    </source>
</evidence>
<evidence type="ECO:0000313" key="5">
    <source>
        <dbReference type="EMBL" id="KAK0391398.1"/>
    </source>
</evidence>
<comment type="caution">
    <text evidence="5">The sequence shown here is derived from an EMBL/GenBank/DDBJ whole genome shotgun (WGS) entry which is preliminary data.</text>
</comment>